<protein>
    <recommendedName>
        <fullName evidence="2">NAC-A/B domain-containing protein</fullName>
    </recommendedName>
</protein>
<reference evidence="3" key="1">
    <citation type="submission" date="2021-01" db="EMBL/GenBank/DDBJ databases">
        <authorList>
            <person name="Corre E."/>
            <person name="Pelletier E."/>
            <person name="Niang G."/>
            <person name="Scheremetjew M."/>
            <person name="Finn R."/>
            <person name="Kale V."/>
            <person name="Holt S."/>
            <person name="Cochrane G."/>
            <person name="Meng A."/>
            <person name="Brown T."/>
            <person name="Cohen L."/>
        </authorList>
    </citation>
    <scope>NUCLEOTIDE SEQUENCE</scope>
    <source>
        <strain evidence="3">NIES-381</strain>
    </source>
</reference>
<dbReference type="Pfam" id="PF19026">
    <property type="entry name" value="UBA_HYPK"/>
    <property type="match status" value="1"/>
</dbReference>
<feature type="compositionally biased region" description="Basic and acidic residues" evidence="1">
    <location>
        <begin position="68"/>
        <end position="77"/>
    </location>
</feature>
<dbReference type="InterPro" id="IPR038187">
    <property type="entry name" value="NAC_A/B_dom_sf"/>
</dbReference>
<sequence>MPAKKSEIHKESTTGKAFDFFKNQTTVQKQSNPSGSPRATTEKAKTDFAQDAVQQNMKQSKSFWAEQESVRKAEDAKSAAMKKVPSPTKDTPKKAPKAPSVTPVASTRPAAFAQPSSPTDQSVEKESVVKNAFSKFHSGGVQEAESNRQTTEQAKQHLAADEVKANWKSKTEFWQQKDLLEQEMKKKKAELTAAVQGSPAAKEVAEELEKLEKEVETMEQQAPLFASTEDVVKVEEDVEEEDDDVPDLEAVEQSAVPVADMLKGKQTRNEKKSRKAMQKLGMKPVPGCLRVTLRKSRSILFTITNPDVYKSPTADTYIIFGEAKIEDTAAEMGKKAMEVFKPQASAEAGAVEADDEDGDEPDASGLDPKDIELVMSQAQASRAKAVRALANNQGDIVNAIMELTM</sequence>
<organism evidence="3">
    <name type="scientific">Eutreptiella gymnastica</name>
    <dbReference type="NCBI Taxonomy" id="73025"/>
    <lineage>
        <taxon>Eukaryota</taxon>
        <taxon>Discoba</taxon>
        <taxon>Euglenozoa</taxon>
        <taxon>Euglenida</taxon>
        <taxon>Spirocuta</taxon>
        <taxon>Euglenophyceae</taxon>
        <taxon>Eutreptiales</taxon>
        <taxon>Eutreptiaceae</taxon>
        <taxon>Eutreptiella</taxon>
    </lineage>
</organism>
<feature type="compositionally biased region" description="Acidic residues" evidence="1">
    <location>
        <begin position="352"/>
        <end position="362"/>
    </location>
</feature>
<feature type="domain" description="NAC-A/B" evidence="2">
    <location>
        <begin position="267"/>
        <end position="332"/>
    </location>
</feature>
<evidence type="ECO:0000259" key="2">
    <source>
        <dbReference type="PROSITE" id="PS51151"/>
    </source>
</evidence>
<feature type="region of interest" description="Disordered" evidence="1">
    <location>
        <begin position="1"/>
        <end position="163"/>
    </location>
</feature>
<dbReference type="InterPro" id="IPR002715">
    <property type="entry name" value="Nas_poly-pep-assoc_cplx_dom"/>
</dbReference>
<dbReference type="Gene3D" id="2.20.70.30">
    <property type="entry name" value="Nascent polypeptide-associated complex domain"/>
    <property type="match status" value="1"/>
</dbReference>
<feature type="compositionally biased region" description="Polar residues" evidence="1">
    <location>
        <begin position="52"/>
        <end position="62"/>
    </location>
</feature>
<dbReference type="PANTHER" id="PTHR21713">
    <property type="entry name" value="NASCENT POLYPEPTIDE ASSOCIATED COMPLEX ALPHA SUBUNIT-RELATED"/>
    <property type="match status" value="1"/>
</dbReference>
<dbReference type="InterPro" id="IPR044034">
    <property type="entry name" value="NAC-like_UBA"/>
</dbReference>
<dbReference type="CDD" id="cd22054">
    <property type="entry name" value="NAC_NACA"/>
    <property type="match status" value="1"/>
</dbReference>
<evidence type="ECO:0000256" key="1">
    <source>
        <dbReference type="SAM" id="MobiDB-lite"/>
    </source>
</evidence>
<feature type="compositionally biased region" description="Basic and acidic residues" evidence="1">
    <location>
        <begin position="1"/>
        <end position="13"/>
    </location>
</feature>
<feature type="compositionally biased region" description="Acidic residues" evidence="1">
    <location>
        <begin position="236"/>
        <end position="250"/>
    </location>
</feature>
<feature type="region of interest" description="Disordered" evidence="1">
    <location>
        <begin position="211"/>
        <end position="277"/>
    </location>
</feature>
<accession>A0A7S1N628</accession>
<dbReference type="GO" id="GO:0005854">
    <property type="term" value="C:nascent polypeptide-associated complex"/>
    <property type="evidence" value="ECO:0007669"/>
    <property type="project" value="InterPro"/>
</dbReference>
<proteinExistence type="predicted"/>
<dbReference type="EMBL" id="HBGA01027680">
    <property type="protein sequence ID" value="CAD8999218.1"/>
    <property type="molecule type" value="Transcribed_RNA"/>
</dbReference>
<evidence type="ECO:0000313" key="3">
    <source>
        <dbReference type="EMBL" id="CAD8999218.1"/>
    </source>
</evidence>
<dbReference type="Gene3D" id="1.10.8.10">
    <property type="entry name" value="DNA helicase RuvA subunit, C-terminal domain"/>
    <property type="match status" value="1"/>
</dbReference>
<feature type="compositionally biased region" description="Polar residues" evidence="1">
    <location>
        <begin position="22"/>
        <end position="39"/>
    </location>
</feature>
<dbReference type="SMART" id="SM01407">
    <property type="entry name" value="NAC"/>
    <property type="match status" value="1"/>
</dbReference>
<dbReference type="InterPro" id="IPR016641">
    <property type="entry name" value="EGD2/NACA0like"/>
</dbReference>
<feature type="compositionally biased region" description="Basic and acidic residues" evidence="1">
    <location>
        <begin position="154"/>
        <end position="163"/>
    </location>
</feature>
<name>A0A7S1N628_9EUGL</name>
<dbReference type="AlphaFoldDB" id="A0A7S1N628"/>
<dbReference type="FunFam" id="2.20.70.30:FF:000002">
    <property type="entry name" value="Nascent polypeptide-associated complex (NAC), alpha subunit"/>
    <property type="match status" value="1"/>
</dbReference>
<feature type="region of interest" description="Disordered" evidence="1">
    <location>
        <begin position="343"/>
        <end position="367"/>
    </location>
</feature>
<dbReference type="FunFam" id="1.10.8.10:FF:000006">
    <property type="entry name" value="Putative nascent polypeptide-associated complex subunit alpha"/>
    <property type="match status" value="1"/>
</dbReference>
<gene>
    <name evidence="3" type="ORF">EGYM00392_LOCUS10290</name>
</gene>
<dbReference type="PROSITE" id="PS51151">
    <property type="entry name" value="NAC_AB"/>
    <property type="match status" value="1"/>
</dbReference>
<dbReference type="Pfam" id="PF01849">
    <property type="entry name" value="NAC"/>
    <property type="match status" value="1"/>
</dbReference>
<dbReference type="CDD" id="cd14415">
    <property type="entry name" value="UBA_NACA_NACP1"/>
    <property type="match status" value="1"/>
</dbReference>